<dbReference type="CDD" id="cd08475">
    <property type="entry name" value="PBP2_CrgA_like_6"/>
    <property type="match status" value="1"/>
</dbReference>
<organism evidence="7 8">
    <name type="scientific">Archangium minus</name>
    <dbReference type="NCBI Taxonomy" id="83450"/>
    <lineage>
        <taxon>Bacteria</taxon>
        <taxon>Pseudomonadati</taxon>
        <taxon>Myxococcota</taxon>
        <taxon>Myxococcia</taxon>
        <taxon>Myxococcales</taxon>
        <taxon>Cystobacterineae</taxon>
        <taxon>Archangiaceae</taxon>
        <taxon>Archangium</taxon>
    </lineage>
</organism>
<dbReference type="InterPro" id="IPR058163">
    <property type="entry name" value="LysR-type_TF_proteobact-type"/>
</dbReference>
<dbReference type="PRINTS" id="PR00039">
    <property type="entry name" value="HTHLYSR"/>
</dbReference>
<dbReference type="PROSITE" id="PS50931">
    <property type="entry name" value="HTH_LYSR"/>
    <property type="match status" value="1"/>
</dbReference>
<dbReference type="Proteomes" id="UP001611383">
    <property type="component" value="Chromosome"/>
</dbReference>
<dbReference type="SUPFAM" id="SSF53850">
    <property type="entry name" value="Periplasmic binding protein-like II"/>
    <property type="match status" value="1"/>
</dbReference>
<dbReference type="InterPro" id="IPR000847">
    <property type="entry name" value="LysR_HTH_N"/>
</dbReference>
<name>A0ABY9WS79_9BACT</name>
<dbReference type="EMBL" id="CP043494">
    <property type="protein sequence ID" value="WNG46645.1"/>
    <property type="molecule type" value="Genomic_DNA"/>
</dbReference>
<dbReference type="Gene3D" id="3.40.190.290">
    <property type="match status" value="1"/>
</dbReference>
<keyword evidence="2" id="KW-0805">Transcription regulation</keyword>
<dbReference type="Pfam" id="PF00126">
    <property type="entry name" value="HTH_1"/>
    <property type="match status" value="1"/>
</dbReference>
<evidence type="ECO:0000256" key="3">
    <source>
        <dbReference type="ARBA" id="ARBA00023125"/>
    </source>
</evidence>
<sequence length="326" mass="35778">MTDRISGVLAFVQAAEAGSFALAAQRMGLSRSAIGKSIARLEERLGTRLFQRTTRRQSLTDDGQAFYERCVRALAELEAAEAELDSGRRAPTGRLRVSASVMFGRLCAAPILWELTRQHPGLQVELSFTDRVVDLIEDGYDLAIRIAPLADHAGLTARRLGVQELVVCAAPSYLARHGHPTTLEELDGHEAIAYGRNGIARPWRFPDGQGGEKLVSVPSRLLFDDVETIADAAVQGVGLAWLPCWLVAERVRGGQLVTLLEQERRYSTEIYAVWPQNKHLPSKVRAAIDVLVARIPERLSDATRPVKASTLPQTAHPRPSRGLNVL</sequence>
<evidence type="ECO:0000259" key="6">
    <source>
        <dbReference type="PROSITE" id="PS50931"/>
    </source>
</evidence>
<proteinExistence type="inferred from homology"/>
<keyword evidence="8" id="KW-1185">Reference proteome</keyword>
<protein>
    <submittedName>
        <fullName evidence="7">LysR family transcriptional regulator</fullName>
    </submittedName>
</protein>
<feature type="domain" description="HTH lysR-type" evidence="6">
    <location>
        <begin position="10"/>
        <end position="60"/>
    </location>
</feature>
<reference evidence="7 8" key="1">
    <citation type="submission" date="2019-08" db="EMBL/GenBank/DDBJ databases">
        <title>Archangium and Cystobacter genomes.</title>
        <authorList>
            <person name="Chen I.-C.K."/>
            <person name="Wielgoss S."/>
        </authorList>
    </citation>
    <scope>NUCLEOTIDE SEQUENCE [LARGE SCALE GENOMIC DNA]</scope>
    <source>
        <strain evidence="7 8">Cbm 6</strain>
    </source>
</reference>
<dbReference type="PANTHER" id="PTHR30537:SF5">
    <property type="entry name" value="HTH-TYPE TRANSCRIPTIONAL ACTIVATOR TTDR-RELATED"/>
    <property type="match status" value="1"/>
</dbReference>
<dbReference type="RefSeq" id="WP_395823259.1">
    <property type="nucleotide sequence ID" value="NZ_CP043494.1"/>
</dbReference>
<evidence type="ECO:0000256" key="1">
    <source>
        <dbReference type="ARBA" id="ARBA00009437"/>
    </source>
</evidence>
<dbReference type="Pfam" id="PF03466">
    <property type="entry name" value="LysR_substrate"/>
    <property type="match status" value="1"/>
</dbReference>
<feature type="region of interest" description="Disordered" evidence="5">
    <location>
        <begin position="304"/>
        <end position="326"/>
    </location>
</feature>
<evidence type="ECO:0000256" key="5">
    <source>
        <dbReference type="SAM" id="MobiDB-lite"/>
    </source>
</evidence>
<evidence type="ECO:0000313" key="8">
    <source>
        <dbReference type="Proteomes" id="UP001611383"/>
    </source>
</evidence>
<dbReference type="SUPFAM" id="SSF46785">
    <property type="entry name" value="Winged helix' DNA-binding domain"/>
    <property type="match status" value="1"/>
</dbReference>
<evidence type="ECO:0000256" key="2">
    <source>
        <dbReference type="ARBA" id="ARBA00023015"/>
    </source>
</evidence>
<dbReference type="InterPro" id="IPR036390">
    <property type="entry name" value="WH_DNA-bd_sf"/>
</dbReference>
<dbReference type="Gene3D" id="1.10.10.10">
    <property type="entry name" value="Winged helix-like DNA-binding domain superfamily/Winged helix DNA-binding domain"/>
    <property type="match status" value="1"/>
</dbReference>
<comment type="similarity">
    <text evidence="1">Belongs to the LysR transcriptional regulatory family.</text>
</comment>
<keyword evidence="4" id="KW-0804">Transcription</keyword>
<evidence type="ECO:0000313" key="7">
    <source>
        <dbReference type="EMBL" id="WNG46645.1"/>
    </source>
</evidence>
<dbReference type="InterPro" id="IPR005119">
    <property type="entry name" value="LysR_subst-bd"/>
</dbReference>
<keyword evidence="3" id="KW-0238">DNA-binding</keyword>
<accession>A0ABY9WS79</accession>
<dbReference type="PANTHER" id="PTHR30537">
    <property type="entry name" value="HTH-TYPE TRANSCRIPTIONAL REGULATOR"/>
    <property type="match status" value="1"/>
</dbReference>
<gene>
    <name evidence="7" type="ORF">F0U60_22920</name>
</gene>
<dbReference type="InterPro" id="IPR036388">
    <property type="entry name" value="WH-like_DNA-bd_sf"/>
</dbReference>
<evidence type="ECO:0000256" key="4">
    <source>
        <dbReference type="ARBA" id="ARBA00023163"/>
    </source>
</evidence>